<dbReference type="SUPFAM" id="SSF54001">
    <property type="entry name" value="Cysteine proteinases"/>
    <property type="match status" value="1"/>
</dbReference>
<dbReference type="PROSITE" id="PS51318">
    <property type="entry name" value="TAT"/>
    <property type="match status" value="1"/>
</dbReference>
<evidence type="ECO:0008006" key="3">
    <source>
        <dbReference type="Google" id="ProtNLM"/>
    </source>
</evidence>
<gene>
    <name evidence="1" type="ORF">GCM10007901_02250</name>
</gene>
<dbReference type="Pfam" id="PF05708">
    <property type="entry name" value="Peptidase_C92"/>
    <property type="match status" value="1"/>
</dbReference>
<dbReference type="InterPro" id="IPR038765">
    <property type="entry name" value="Papain-like_cys_pep_sf"/>
</dbReference>
<dbReference type="Gene3D" id="3.90.1720.10">
    <property type="entry name" value="endopeptidase domain like (from Nostoc punctiforme)"/>
    <property type="match status" value="1"/>
</dbReference>
<evidence type="ECO:0000313" key="1">
    <source>
        <dbReference type="EMBL" id="GLQ91275.1"/>
    </source>
</evidence>
<sequence>MATRRDFLSWSAFAFGAFAPPFRFANAEAHSNHASTRVPDPASFQAGDLIWPRKPDEWIPYDSDYYEEGQDAAKQWQQARDEFIDSIKRKGQLATPQERAAVNNVSDLTYEQFTKLYLQAQNKDDFYKRGSSSAFSVGHVAIITETKRDPIVVEALWGKVNKVHTVQYSKWIEGRANELVWQGRLRGFNSDQRTSFAKEALGHEGTPYDFWNFDLNDPSGFYCSKLVWLSVFRSLHVALDGNNEPRRSIWFSPKQLMNSTEVVLINDPVNYTFGH</sequence>
<protein>
    <recommendedName>
        <fullName evidence="3">Permuted papain-like amidase enzyme, YaeF/YiiX, C92 family</fullName>
    </recommendedName>
</protein>
<proteinExistence type="predicted"/>
<dbReference type="Proteomes" id="UP001156670">
    <property type="component" value="Unassembled WGS sequence"/>
</dbReference>
<dbReference type="InterPro" id="IPR024453">
    <property type="entry name" value="Peptidase_C92"/>
</dbReference>
<name>A0ABQ5XLA4_9GAMM</name>
<organism evidence="1 2">
    <name type="scientific">Dyella acidisoli</name>
    <dbReference type="NCBI Taxonomy" id="1867834"/>
    <lineage>
        <taxon>Bacteria</taxon>
        <taxon>Pseudomonadati</taxon>
        <taxon>Pseudomonadota</taxon>
        <taxon>Gammaproteobacteria</taxon>
        <taxon>Lysobacterales</taxon>
        <taxon>Rhodanobacteraceae</taxon>
        <taxon>Dyella</taxon>
    </lineage>
</organism>
<dbReference type="RefSeq" id="WP_284319052.1">
    <property type="nucleotide sequence ID" value="NZ_BSOB01000004.1"/>
</dbReference>
<dbReference type="InterPro" id="IPR006311">
    <property type="entry name" value="TAT_signal"/>
</dbReference>
<dbReference type="EMBL" id="BSOB01000004">
    <property type="protein sequence ID" value="GLQ91275.1"/>
    <property type="molecule type" value="Genomic_DNA"/>
</dbReference>
<evidence type="ECO:0000313" key="2">
    <source>
        <dbReference type="Proteomes" id="UP001156670"/>
    </source>
</evidence>
<keyword evidence="2" id="KW-1185">Reference proteome</keyword>
<reference evidence="2" key="1">
    <citation type="journal article" date="2019" name="Int. J. Syst. Evol. Microbiol.">
        <title>The Global Catalogue of Microorganisms (GCM) 10K type strain sequencing project: providing services to taxonomists for standard genome sequencing and annotation.</title>
        <authorList>
            <consortium name="The Broad Institute Genomics Platform"/>
            <consortium name="The Broad Institute Genome Sequencing Center for Infectious Disease"/>
            <person name="Wu L."/>
            <person name="Ma J."/>
        </authorList>
    </citation>
    <scope>NUCLEOTIDE SEQUENCE [LARGE SCALE GENOMIC DNA]</scope>
    <source>
        <strain evidence="2">NBRC 111980</strain>
    </source>
</reference>
<comment type="caution">
    <text evidence="1">The sequence shown here is derived from an EMBL/GenBank/DDBJ whole genome shotgun (WGS) entry which is preliminary data.</text>
</comment>
<accession>A0ABQ5XLA4</accession>